<evidence type="ECO:0000256" key="2">
    <source>
        <dbReference type="ARBA" id="ARBA00022723"/>
    </source>
</evidence>
<dbReference type="GO" id="GO:0046872">
    <property type="term" value="F:metal ion binding"/>
    <property type="evidence" value="ECO:0007669"/>
    <property type="project" value="UniProtKB-KW"/>
</dbReference>
<feature type="domain" description="Sulfatase N-terminal" evidence="5">
    <location>
        <begin position="30"/>
        <end position="393"/>
    </location>
</feature>
<dbReference type="SUPFAM" id="SSF53649">
    <property type="entry name" value="Alkaline phosphatase-like"/>
    <property type="match status" value="1"/>
</dbReference>
<keyword evidence="4" id="KW-0106">Calcium</keyword>
<accession>H1Y5A7</accession>
<name>H1Y5A7_9SPHI</name>
<keyword evidence="3" id="KW-0378">Hydrolase</keyword>
<dbReference type="HOGENOM" id="CLU_006332_10_4_10"/>
<dbReference type="Proteomes" id="UP000002774">
    <property type="component" value="Chromosome"/>
</dbReference>
<sequence length="510" mass="56846">MKLNLTLTAAFLTGTLLNLNAQQPAKAKQPNVVLILADDLGYNDLSSYGNTLINTPNIDALAKEGVNFTQGYVSAPICSPSRAGLITGRYQQRFGYEFFAATPATWGVQDAAHAEASKNALRKYGAYYTIDGLALETYNKTPQGLPANEITIAGLLKKQGYKTAVIGKWNLGETDDFIPEKYGFDYHYGFLSGGSRYGSTDDVDFVVKDLPHLYWNAQIIKYGKGPVKLRKNAGTVLTTEYLTTRFGNEAADFIEANKNRPFFLYVPFNAPHDPFMAKKEDFAAVTTVKDSTRRVYQAMVKSLDDAVGVITKKLKELNLDKNTLIIFTSDNGGAMYTHALDNKPLRGGKATHFEGGIRVPFIIKYPGGIPAGEVFNKPVSTLDLFPTIAAVTGANLPGNVTYDGVNLLPYVNNLNKSKPHQFLYWRSGWAKAIRKDDFKLYINEREGKTYLFNISTDIGEGHDLLKENPQKAEELRRDLLKWEKTLAPPLWPSVWYMEYKNGNDINYFPI</sequence>
<dbReference type="InterPro" id="IPR017850">
    <property type="entry name" value="Alkaline_phosphatase_core_sf"/>
</dbReference>
<protein>
    <submittedName>
        <fullName evidence="6">Sulfatase</fullName>
    </submittedName>
</protein>
<dbReference type="GO" id="GO:0004065">
    <property type="term" value="F:arylsulfatase activity"/>
    <property type="evidence" value="ECO:0007669"/>
    <property type="project" value="TreeGrafter"/>
</dbReference>
<dbReference type="PROSITE" id="PS00523">
    <property type="entry name" value="SULFATASE_1"/>
    <property type="match status" value="1"/>
</dbReference>
<evidence type="ECO:0000256" key="4">
    <source>
        <dbReference type="ARBA" id="ARBA00022837"/>
    </source>
</evidence>
<keyword evidence="7" id="KW-1185">Reference proteome</keyword>
<keyword evidence="2" id="KW-0479">Metal-binding</keyword>
<dbReference type="AlphaFoldDB" id="H1Y5A7"/>
<dbReference type="Gene3D" id="3.40.720.10">
    <property type="entry name" value="Alkaline Phosphatase, subunit A"/>
    <property type="match status" value="1"/>
</dbReference>
<dbReference type="PANTHER" id="PTHR42693">
    <property type="entry name" value="ARYLSULFATASE FAMILY MEMBER"/>
    <property type="match status" value="1"/>
</dbReference>
<dbReference type="Gene3D" id="3.30.1120.10">
    <property type="match status" value="1"/>
</dbReference>
<evidence type="ECO:0000259" key="5">
    <source>
        <dbReference type="Pfam" id="PF00884"/>
    </source>
</evidence>
<evidence type="ECO:0000256" key="1">
    <source>
        <dbReference type="ARBA" id="ARBA00008779"/>
    </source>
</evidence>
<dbReference type="EMBL" id="CM001403">
    <property type="protein sequence ID" value="EHQ28918.1"/>
    <property type="molecule type" value="Genomic_DNA"/>
</dbReference>
<comment type="similarity">
    <text evidence="1">Belongs to the sulfatase family.</text>
</comment>
<evidence type="ECO:0000313" key="7">
    <source>
        <dbReference type="Proteomes" id="UP000002774"/>
    </source>
</evidence>
<reference evidence="6" key="1">
    <citation type="submission" date="2011-09" db="EMBL/GenBank/DDBJ databases">
        <title>The permanent draft genome of Mucilaginibacter paludis DSM 18603.</title>
        <authorList>
            <consortium name="US DOE Joint Genome Institute (JGI-PGF)"/>
            <person name="Lucas S."/>
            <person name="Han J."/>
            <person name="Lapidus A."/>
            <person name="Bruce D."/>
            <person name="Goodwin L."/>
            <person name="Pitluck S."/>
            <person name="Peters L."/>
            <person name="Kyrpides N."/>
            <person name="Mavromatis K."/>
            <person name="Ivanova N."/>
            <person name="Mikhailova N."/>
            <person name="Held B."/>
            <person name="Detter J.C."/>
            <person name="Tapia R."/>
            <person name="Han C."/>
            <person name="Land M."/>
            <person name="Hauser L."/>
            <person name="Markowitz V."/>
            <person name="Cheng J.-F."/>
            <person name="Hugenholtz P."/>
            <person name="Woyke T."/>
            <person name="Wu D."/>
            <person name="Tindall B."/>
            <person name="Brambilla E."/>
            <person name="Klenk H.-P."/>
            <person name="Eisen J.A."/>
        </authorList>
    </citation>
    <scope>NUCLEOTIDE SEQUENCE [LARGE SCALE GENOMIC DNA]</scope>
    <source>
        <strain evidence="6">DSM 18603</strain>
    </source>
</reference>
<dbReference type="InterPro" id="IPR024607">
    <property type="entry name" value="Sulfatase_CS"/>
</dbReference>
<dbReference type="InterPro" id="IPR000917">
    <property type="entry name" value="Sulfatase_N"/>
</dbReference>
<proteinExistence type="inferred from homology"/>
<dbReference type="InterPro" id="IPR050738">
    <property type="entry name" value="Sulfatase"/>
</dbReference>
<dbReference type="STRING" id="714943.Mucpa_4833"/>
<dbReference type="Pfam" id="PF00884">
    <property type="entry name" value="Sulfatase"/>
    <property type="match status" value="1"/>
</dbReference>
<evidence type="ECO:0000313" key="6">
    <source>
        <dbReference type="EMBL" id="EHQ28918.1"/>
    </source>
</evidence>
<gene>
    <name evidence="6" type="ORF">Mucpa_4833</name>
</gene>
<organism evidence="6 7">
    <name type="scientific">Mucilaginibacter paludis DSM 18603</name>
    <dbReference type="NCBI Taxonomy" id="714943"/>
    <lineage>
        <taxon>Bacteria</taxon>
        <taxon>Pseudomonadati</taxon>
        <taxon>Bacteroidota</taxon>
        <taxon>Sphingobacteriia</taxon>
        <taxon>Sphingobacteriales</taxon>
        <taxon>Sphingobacteriaceae</taxon>
        <taxon>Mucilaginibacter</taxon>
    </lineage>
</organism>
<dbReference type="eggNOG" id="COG3119">
    <property type="taxonomic scope" value="Bacteria"/>
</dbReference>
<dbReference type="PANTHER" id="PTHR42693:SF53">
    <property type="entry name" value="ENDO-4-O-SULFATASE"/>
    <property type="match status" value="1"/>
</dbReference>
<dbReference type="CDD" id="cd16144">
    <property type="entry name" value="ARS_like"/>
    <property type="match status" value="1"/>
</dbReference>
<dbReference type="OrthoDB" id="9803751at2"/>
<dbReference type="RefSeq" id="WP_008509881.1">
    <property type="nucleotide sequence ID" value="NZ_CM001403.1"/>
</dbReference>
<evidence type="ECO:0000256" key="3">
    <source>
        <dbReference type="ARBA" id="ARBA00022801"/>
    </source>
</evidence>